<feature type="transmembrane region" description="Helical" evidence="1">
    <location>
        <begin position="12"/>
        <end position="29"/>
    </location>
</feature>
<sequence>MSLGDDGPTWLLIVLGALFGIPQGLIGLANQNALYAQADPERTGASAGLLRTFTYLGALLASAANAAFFKGAADTAGLHALAWMLVVVSVLLLAVAAADRSLSRVGQD</sequence>
<protein>
    <recommendedName>
        <fullName evidence="4">Major facilitator superfamily (MFS) profile domain-containing protein</fullName>
    </recommendedName>
</protein>
<dbReference type="RefSeq" id="WP_246033335.1">
    <property type="nucleotide sequence ID" value="NZ_CP032698.1"/>
</dbReference>
<accession>A0A387HBK0</accession>
<feature type="transmembrane region" description="Helical" evidence="1">
    <location>
        <begin position="49"/>
        <end position="68"/>
    </location>
</feature>
<dbReference type="AlphaFoldDB" id="A0A387HBK0"/>
<keyword evidence="3" id="KW-1185">Reference proteome</keyword>
<reference evidence="2 3" key="1">
    <citation type="submission" date="2018-10" db="EMBL/GenBank/DDBJ databases">
        <title>Relationship between Morphology and Antimicrobial Activity in Streptomyces.</title>
        <authorList>
            <person name="Kang H.J."/>
            <person name="Kim S.B."/>
        </authorList>
    </citation>
    <scope>NUCLEOTIDE SEQUENCE [LARGE SCALE GENOMIC DNA]</scope>
    <source>
        <strain evidence="2 3">BH38</strain>
    </source>
</reference>
<organism evidence="2 3">
    <name type="scientific">Streptomyces hundungensis</name>
    <dbReference type="NCBI Taxonomy" id="1077946"/>
    <lineage>
        <taxon>Bacteria</taxon>
        <taxon>Bacillati</taxon>
        <taxon>Actinomycetota</taxon>
        <taxon>Actinomycetes</taxon>
        <taxon>Kitasatosporales</taxon>
        <taxon>Streptomycetaceae</taxon>
        <taxon>Streptomyces</taxon>
    </lineage>
</organism>
<proteinExistence type="predicted"/>
<dbReference type="KEGG" id="shun:DWB77_00254"/>
<keyword evidence="1" id="KW-0472">Membrane</keyword>
<evidence type="ECO:0000256" key="1">
    <source>
        <dbReference type="SAM" id="Phobius"/>
    </source>
</evidence>
<dbReference type="Gene3D" id="1.20.1250.20">
    <property type="entry name" value="MFS general substrate transporter like domains"/>
    <property type="match status" value="1"/>
</dbReference>
<dbReference type="EMBL" id="CP032698">
    <property type="protein sequence ID" value="AYG78147.1"/>
    <property type="molecule type" value="Genomic_DNA"/>
</dbReference>
<keyword evidence="1" id="KW-1133">Transmembrane helix</keyword>
<evidence type="ECO:0000313" key="2">
    <source>
        <dbReference type="EMBL" id="AYG78147.1"/>
    </source>
</evidence>
<name>A0A387HBK0_9ACTN</name>
<evidence type="ECO:0000313" key="3">
    <source>
        <dbReference type="Proteomes" id="UP000271554"/>
    </source>
</evidence>
<dbReference type="SUPFAM" id="SSF103473">
    <property type="entry name" value="MFS general substrate transporter"/>
    <property type="match status" value="1"/>
</dbReference>
<dbReference type="InterPro" id="IPR036259">
    <property type="entry name" value="MFS_trans_sf"/>
</dbReference>
<keyword evidence="1" id="KW-0812">Transmembrane</keyword>
<evidence type="ECO:0008006" key="4">
    <source>
        <dbReference type="Google" id="ProtNLM"/>
    </source>
</evidence>
<gene>
    <name evidence="2" type="ORF">DWB77_00254</name>
</gene>
<dbReference type="Proteomes" id="UP000271554">
    <property type="component" value="Chromosome"/>
</dbReference>
<feature type="transmembrane region" description="Helical" evidence="1">
    <location>
        <begin position="80"/>
        <end position="98"/>
    </location>
</feature>